<comment type="subcellular location">
    <subcellularLocation>
        <location evidence="3 11">Secreted</location>
    </subcellularLocation>
</comment>
<evidence type="ECO:0000256" key="10">
    <source>
        <dbReference type="ARBA" id="ARBA00023239"/>
    </source>
</evidence>
<dbReference type="GO" id="GO:0030570">
    <property type="term" value="F:pectate lyase activity"/>
    <property type="evidence" value="ECO:0007669"/>
    <property type="project" value="UniProtKB-EC"/>
</dbReference>
<keyword evidence="11" id="KW-0624">Polysaccharide degradation</keyword>
<name>A0AAJ0BUV2_9PEZI</name>
<evidence type="ECO:0000256" key="2">
    <source>
        <dbReference type="ARBA" id="ARBA00001913"/>
    </source>
</evidence>
<dbReference type="GeneID" id="85313841"/>
<dbReference type="InterPro" id="IPR045032">
    <property type="entry name" value="PEL"/>
</dbReference>
<organism evidence="14 15">
    <name type="scientific">Phialemonium atrogriseum</name>
    <dbReference type="NCBI Taxonomy" id="1093897"/>
    <lineage>
        <taxon>Eukaryota</taxon>
        <taxon>Fungi</taxon>
        <taxon>Dikarya</taxon>
        <taxon>Ascomycota</taxon>
        <taxon>Pezizomycotina</taxon>
        <taxon>Sordariomycetes</taxon>
        <taxon>Sordariomycetidae</taxon>
        <taxon>Cephalothecales</taxon>
        <taxon>Cephalothecaceae</taxon>
        <taxon>Phialemonium</taxon>
    </lineage>
</organism>
<evidence type="ECO:0000256" key="6">
    <source>
        <dbReference type="ARBA" id="ARBA00022525"/>
    </source>
</evidence>
<dbReference type="InterPro" id="IPR002022">
    <property type="entry name" value="Pec_lyase"/>
</dbReference>
<comment type="caution">
    <text evidence="14">The sequence shown here is derived from an EMBL/GenBank/DDBJ whole genome shotgun (WGS) entry which is preliminary data.</text>
</comment>
<comment type="similarity">
    <text evidence="4 11">Belongs to the polysaccharide lyase 1 family.</text>
</comment>
<comment type="cofactor">
    <cofactor evidence="2">
        <name>Ca(2+)</name>
        <dbReference type="ChEBI" id="CHEBI:29108"/>
    </cofactor>
</comment>
<keyword evidence="11" id="KW-0119">Carbohydrate metabolism</keyword>
<gene>
    <name evidence="14" type="ORF">QBC33DRAFT_572487</name>
</gene>
<evidence type="ECO:0000256" key="8">
    <source>
        <dbReference type="ARBA" id="ARBA00022729"/>
    </source>
</evidence>
<evidence type="ECO:0000256" key="5">
    <source>
        <dbReference type="ARBA" id="ARBA00012272"/>
    </source>
</evidence>
<evidence type="ECO:0000259" key="13">
    <source>
        <dbReference type="SMART" id="SM00656"/>
    </source>
</evidence>
<proteinExistence type="inferred from homology"/>
<dbReference type="InterPro" id="IPR012334">
    <property type="entry name" value="Pectin_lyas_fold"/>
</dbReference>
<dbReference type="Proteomes" id="UP001244011">
    <property type="component" value="Unassembled WGS sequence"/>
</dbReference>
<evidence type="ECO:0000256" key="11">
    <source>
        <dbReference type="RuleBase" id="RU361173"/>
    </source>
</evidence>
<dbReference type="SUPFAM" id="SSF51126">
    <property type="entry name" value="Pectin lyase-like"/>
    <property type="match status" value="1"/>
</dbReference>
<dbReference type="EC" id="4.2.2.2" evidence="5"/>
<feature type="chain" id="PRO_5042607301" description="pectate lyase" evidence="12">
    <location>
        <begin position="20"/>
        <end position="331"/>
    </location>
</feature>
<feature type="domain" description="Pectate lyase" evidence="13">
    <location>
        <begin position="58"/>
        <end position="270"/>
    </location>
</feature>
<feature type="signal peptide" evidence="12">
    <location>
        <begin position="1"/>
        <end position="19"/>
    </location>
</feature>
<dbReference type="FunFam" id="2.160.20.10:FF:000036">
    <property type="entry name" value="Pectate lyase A"/>
    <property type="match status" value="1"/>
</dbReference>
<keyword evidence="6 11" id="KW-0964">Secreted</keyword>
<evidence type="ECO:0000256" key="1">
    <source>
        <dbReference type="ARBA" id="ARBA00000695"/>
    </source>
</evidence>
<evidence type="ECO:0000256" key="4">
    <source>
        <dbReference type="ARBA" id="ARBA00010980"/>
    </source>
</evidence>
<keyword evidence="15" id="KW-1185">Reference proteome</keyword>
<dbReference type="AlphaFoldDB" id="A0AAJ0BUV2"/>
<comment type="catalytic activity">
    <reaction evidence="1">
        <text>Eliminative cleavage of (1-&gt;4)-alpha-D-galacturonan to give oligosaccharides with 4-deoxy-alpha-D-galact-4-enuronosyl groups at their non-reducing ends.</text>
        <dbReference type="EC" id="4.2.2.2"/>
    </reaction>
</comment>
<keyword evidence="8 12" id="KW-0732">Signal</keyword>
<keyword evidence="9" id="KW-0106">Calcium</keyword>
<dbReference type="GO" id="GO:0046872">
    <property type="term" value="F:metal ion binding"/>
    <property type="evidence" value="ECO:0007669"/>
    <property type="project" value="UniProtKB-KW"/>
</dbReference>
<evidence type="ECO:0000313" key="15">
    <source>
        <dbReference type="Proteomes" id="UP001244011"/>
    </source>
</evidence>
<dbReference type="SMART" id="SM00656">
    <property type="entry name" value="Amb_all"/>
    <property type="match status" value="1"/>
</dbReference>
<dbReference type="PANTHER" id="PTHR31683">
    <property type="entry name" value="PECTATE LYASE 18-RELATED"/>
    <property type="match status" value="1"/>
</dbReference>
<evidence type="ECO:0000256" key="7">
    <source>
        <dbReference type="ARBA" id="ARBA00022723"/>
    </source>
</evidence>
<sequence length="331" mass="34476">MKFRTAAASLAFLATCVTASPTPTVERDAAGTLEKRASITDACDIGYCTQNGGTKGGAGGTTTTVSSLAQLTAAAGGNSAAVIVVKGSISGSAQVRVGSNKSIIGAAGSSITGVGFYIKDQSNVIMRNLKISKVIASNGDAIGIQKSTNVWVDHCDLSSDMDHDKDFYDGLLDVTHASDWVTISNTYLHDHWKTSLVGHSDSNSKEDTGHLHVTYANNHWSNINSRAPSFRFGTGHIFNNFFNKVSTGINTRMDAQLLVESSVFESCGEKAIFSADSDQTGYAVVSDVALGGSRNTAPAGSIKDVPYAYKLLGSGGVKNSVVVGAGQTLGF</sequence>
<dbReference type="Gene3D" id="2.160.20.10">
    <property type="entry name" value="Single-stranded right-handed beta-helix, Pectin lyase-like"/>
    <property type="match status" value="1"/>
</dbReference>
<evidence type="ECO:0000256" key="12">
    <source>
        <dbReference type="SAM" id="SignalP"/>
    </source>
</evidence>
<dbReference type="Pfam" id="PF00544">
    <property type="entry name" value="Pectate_lyase_4"/>
    <property type="match status" value="1"/>
</dbReference>
<accession>A0AAJ0BUV2</accession>
<keyword evidence="7" id="KW-0479">Metal-binding</keyword>
<dbReference type="EMBL" id="MU839020">
    <property type="protein sequence ID" value="KAK1764417.1"/>
    <property type="molecule type" value="Genomic_DNA"/>
</dbReference>
<protein>
    <recommendedName>
        <fullName evidence="5">pectate lyase</fullName>
        <ecNumber evidence="5">4.2.2.2</ecNumber>
    </recommendedName>
</protein>
<dbReference type="InterPro" id="IPR011050">
    <property type="entry name" value="Pectin_lyase_fold/virulence"/>
</dbReference>
<dbReference type="GO" id="GO:0000272">
    <property type="term" value="P:polysaccharide catabolic process"/>
    <property type="evidence" value="ECO:0007669"/>
    <property type="project" value="UniProtKB-KW"/>
</dbReference>
<keyword evidence="10 11" id="KW-0456">Lyase</keyword>
<dbReference type="GO" id="GO:0005576">
    <property type="term" value="C:extracellular region"/>
    <property type="evidence" value="ECO:0007669"/>
    <property type="project" value="UniProtKB-SubCell"/>
</dbReference>
<dbReference type="PANTHER" id="PTHR31683:SF18">
    <property type="entry name" value="PECTATE LYASE 21-RELATED"/>
    <property type="match status" value="1"/>
</dbReference>
<reference evidence="14" key="1">
    <citation type="submission" date="2023-06" db="EMBL/GenBank/DDBJ databases">
        <title>Genome-scale phylogeny and comparative genomics of the fungal order Sordariales.</title>
        <authorList>
            <consortium name="Lawrence Berkeley National Laboratory"/>
            <person name="Hensen N."/>
            <person name="Bonometti L."/>
            <person name="Westerberg I."/>
            <person name="Brannstrom I.O."/>
            <person name="Guillou S."/>
            <person name="Cros-Aarteil S."/>
            <person name="Calhoun S."/>
            <person name="Haridas S."/>
            <person name="Kuo A."/>
            <person name="Mondo S."/>
            <person name="Pangilinan J."/>
            <person name="Riley R."/>
            <person name="Labutti K."/>
            <person name="Andreopoulos B."/>
            <person name="Lipzen A."/>
            <person name="Chen C."/>
            <person name="Yanf M."/>
            <person name="Daum C."/>
            <person name="Ng V."/>
            <person name="Clum A."/>
            <person name="Steindorff A."/>
            <person name="Ohm R."/>
            <person name="Martin F."/>
            <person name="Silar P."/>
            <person name="Natvig D."/>
            <person name="Lalanne C."/>
            <person name="Gautier V."/>
            <person name="Ament-Velasquez S.L."/>
            <person name="Kruys A."/>
            <person name="Hutchinson M.I."/>
            <person name="Powell A.J."/>
            <person name="Barry K."/>
            <person name="Miller A.N."/>
            <person name="Grigoriev I.V."/>
            <person name="Debuchy R."/>
            <person name="Gladieux P."/>
            <person name="Thoren M.H."/>
            <person name="Johannesson H."/>
        </authorList>
    </citation>
    <scope>NUCLEOTIDE SEQUENCE</scope>
    <source>
        <strain evidence="14">8032-3</strain>
    </source>
</reference>
<evidence type="ECO:0000313" key="14">
    <source>
        <dbReference type="EMBL" id="KAK1764417.1"/>
    </source>
</evidence>
<evidence type="ECO:0000256" key="3">
    <source>
        <dbReference type="ARBA" id="ARBA00004613"/>
    </source>
</evidence>
<evidence type="ECO:0000256" key="9">
    <source>
        <dbReference type="ARBA" id="ARBA00022837"/>
    </source>
</evidence>
<dbReference type="RefSeq" id="XP_060280630.1">
    <property type="nucleotide sequence ID" value="XM_060430654.1"/>
</dbReference>